<evidence type="ECO:0000259" key="8">
    <source>
        <dbReference type="PROSITE" id="PS50880"/>
    </source>
</evidence>
<evidence type="ECO:0000256" key="3">
    <source>
        <dbReference type="ARBA" id="ARBA00022771"/>
    </source>
</evidence>
<evidence type="ECO:0000256" key="7">
    <source>
        <dbReference type="HAMAP-Rule" id="MF_00017"/>
    </source>
</evidence>
<sequence>MKSYPHHFAKLVESLEKLPSIGRKSAMRLAYFLAYEDKFSALQIAHSIETCVQELRTCESCNGISEGHYCEICLDENRDNGELCIVANPRDIFLIEEGGEFNGKYFVIKDIETLNLKALEQKIIQEKIVEVIFALSPSLGSDSLILFLEDKLTHLGLQFSKIAQGVPTGVSLENIDQLSLLRALQSRIKV</sequence>
<dbReference type="CDD" id="cd01025">
    <property type="entry name" value="TOPRIM_recR"/>
    <property type="match status" value="1"/>
</dbReference>
<dbReference type="SUPFAM" id="SSF111304">
    <property type="entry name" value="Recombination protein RecR"/>
    <property type="match status" value="1"/>
</dbReference>
<dbReference type="GO" id="GO:0006281">
    <property type="term" value="P:DNA repair"/>
    <property type="evidence" value="ECO:0007669"/>
    <property type="project" value="UniProtKB-UniRule"/>
</dbReference>
<reference evidence="9 10" key="1">
    <citation type="submission" date="2017-03" db="EMBL/GenBank/DDBJ databases">
        <title>Genomic and clinical evidence uncovers the enterohepatic species Helicobacter valdiviensis as a potential human intestinal pathogen.</title>
        <authorList>
            <person name="Fresia P."/>
            <person name="Jara R."/>
            <person name="Sierra R."/>
            <person name="Ferres I."/>
            <person name="Greif G."/>
            <person name="Iraola G."/>
            <person name="Collado L."/>
        </authorList>
    </citation>
    <scope>NUCLEOTIDE SEQUENCE [LARGE SCALE GENOMIC DNA]</scope>
    <source>
        <strain evidence="9 10">WBE14</strain>
    </source>
</reference>
<dbReference type="NCBIfam" id="TIGR00615">
    <property type="entry name" value="recR"/>
    <property type="match status" value="1"/>
</dbReference>
<dbReference type="InterPro" id="IPR034137">
    <property type="entry name" value="TOPRIM_RecR"/>
</dbReference>
<keyword evidence="4 7" id="KW-0862">Zinc</keyword>
<gene>
    <name evidence="7" type="primary">recR</name>
    <name evidence="9" type="ORF">B6S12_05525</name>
</gene>
<keyword evidence="1 7" id="KW-0479">Metal-binding</keyword>
<comment type="function">
    <text evidence="7">May play a role in DNA repair. It seems to be involved in an RecBC-independent recombinational process of DNA repair. It may act with RecF and RecO.</text>
</comment>
<dbReference type="InterPro" id="IPR023627">
    <property type="entry name" value="Rcmb_RecR"/>
</dbReference>
<comment type="similarity">
    <text evidence="7">Belongs to the RecR family.</text>
</comment>
<evidence type="ECO:0000256" key="4">
    <source>
        <dbReference type="ARBA" id="ARBA00022833"/>
    </source>
</evidence>
<keyword evidence="5 7" id="KW-0233">DNA recombination</keyword>
<dbReference type="GO" id="GO:0003677">
    <property type="term" value="F:DNA binding"/>
    <property type="evidence" value="ECO:0007669"/>
    <property type="project" value="UniProtKB-UniRule"/>
</dbReference>
<evidence type="ECO:0000256" key="5">
    <source>
        <dbReference type="ARBA" id="ARBA00023172"/>
    </source>
</evidence>
<dbReference type="InterPro" id="IPR000093">
    <property type="entry name" value="DNA_Rcmb_RecR"/>
</dbReference>
<dbReference type="PANTHER" id="PTHR30446">
    <property type="entry name" value="RECOMBINATION PROTEIN RECR"/>
    <property type="match status" value="1"/>
</dbReference>
<evidence type="ECO:0000256" key="1">
    <source>
        <dbReference type="ARBA" id="ARBA00022723"/>
    </source>
</evidence>
<dbReference type="OrthoDB" id="9802672at2"/>
<proteinExistence type="inferred from homology"/>
<dbReference type="PANTHER" id="PTHR30446:SF0">
    <property type="entry name" value="RECOMBINATION PROTEIN RECR"/>
    <property type="match status" value="1"/>
</dbReference>
<accession>A0A2W6MUA6</accession>
<dbReference type="GO" id="GO:0006310">
    <property type="term" value="P:DNA recombination"/>
    <property type="evidence" value="ECO:0007669"/>
    <property type="project" value="UniProtKB-UniRule"/>
</dbReference>
<dbReference type="GO" id="GO:0008270">
    <property type="term" value="F:zinc ion binding"/>
    <property type="evidence" value="ECO:0007669"/>
    <property type="project" value="UniProtKB-KW"/>
</dbReference>
<dbReference type="PROSITE" id="PS01300">
    <property type="entry name" value="RECR"/>
    <property type="match status" value="1"/>
</dbReference>
<evidence type="ECO:0000256" key="6">
    <source>
        <dbReference type="ARBA" id="ARBA00023204"/>
    </source>
</evidence>
<dbReference type="PROSITE" id="PS50880">
    <property type="entry name" value="TOPRIM"/>
    <property type="match status" value="1"/>
</dbReference>
<evidence type="ECO:0000256" key="2">
    <source>
        <dbReference type="ARBA" id="ARBA00022763"/>
    </source>
</evidence>
<feature type="zinc finger region" description="C4-type" evidence="7">
    <location>
        <begin position="58"/>
        <end position="73"/>
    </location>
</feature>
<protein>
    <recommendedName>
        <fullName evidence="7">Recombination protein RecR</fullName>
    </recommendedName>
</protein>
<keyword evidence="6 7" id="KW-0234">DNA repair</keyword>
<dbReference type="HAMAP" id="MF_00017">
    <property type="entry name" value="RecR"/>
    <property type="match status" value="1"/>
</dbReference>
<dbReference type="Proteomes" id="UP000249746">
    <property type="component" value="Unassembled WGS sequence"/>
</dbReference>
<evidence type="ECO:0000313" key="9">
    <source>
        <dbReference type="EMBL" id="PZT48094.1"/>
    </source>
</evidence>
<dbReference type="Gene3D" id="3.40.1360.10">
    <property type="match status" value="1"/>
</dbReference>
<keyword evidence="10" id="KW-1185">Reference proteome</keyword>
<evidence type="ECO:0000313" key="10">
    <source>
        <dbReference type="Proteomes" id="UP000249746"/>
    </source>
</evidence>
<keyword evidence="2 7" id="KW-0227">DNA damage</keyword>
<dbReference type="Gene3D" id="1.10.8.420">
    <property type="entry name" value="RecR Domain 1"/>
    <property type="match status" value="1"/>
</dbReference>
<dbReference type="InterPro" id="IPR015967">
    <property type="entry name" value="Rcmb_RecR_Znf"/>
</dbReference>
<dbReference type="EMBL" id="NBIU01000013">
    <property type="protein sequence ID" value="PZT48094.1"/>
    <property type="molecule type" value="Genomic_DNA"/>
</dbReference>
<organism evidence="9 10">
    <name type="scientific">Helicobacter valdiviensis</name>
    <dbReference type="NCBI Taxonomy" id="1458358"/>
    <lineage>
        <taxon>Bacteria</taxon>
        <taxon>Pseudomonadati</taxon>
        <taxon>Campylobacterota</taxon>
        <taxon>Epsilonproteobacteria</taxon>
        <taxon>Campylobacterales</taxon>
        <taxon>Helicobacteraceae</taxon>
        <taxon>Helicobacter</taxon>
    </lineage>
</organism>
<dbReference type="InterPro" id="IPR006171">
    <property type="entry name" value="TOPRIM_dom"/>
</dbReference>
<dbReference type="Pfam" id="PF21176">
    <property type="entry name" value="RecR_HhH"/>
    <property type="match status" value="1"/>
</dbReference>
<dbReference type="AlphaFoldDB" id="A0A2W6MUA6"/>
<keyword evidence="3 7" id="KW-0863">Zinc-finger</keyword>
<comment type="caution">
    <text evidence="9">The sequence shown here is derived from an EMBL/GenBank/DDBJ whole genome shotgun (WGS) entry which is preliminary data.</text>
</comment>
<name>A0A2W6MUA6_9HELI</name>
<feature type="domain" description="Toprim" evidence="8">
    <location>
        <begin position="81"/>
        <end position="167"/>
    </location>
</feature>